<keyword evidence="2" id="KW-1185">Reference proteome</keyword>
<name>A0ABS2RK62_9ACTN</name>
<sequence length="189" mass="21372">MLTTLVVEYAAKPHLEARKERILTEHRERRTLSRSIGELAFCCGRISAFFDESIPKPKNATESELAEKHIRRLSEEAVRLIDEIRPLIRTADSQTDDLLHDTLPVIGAFAEGLPPAIQRIGIDQVLTNPWELFDDAGSSLDQLAELVELPRWRFRQRAQIVSSVLGIAKNVQIIRDSELGRPSRRDAGE</sequence>
<reference evidence="1 2" key="1">
    <citation type="submission" date="2021-01" db="EMBL/GenBank/DDBJ databases">
        <title>Sequencing the genomes of 1000 actinobacteria strains.</title>
        <authorList>
            <person name="Klenk H.-P."/>
        </authorList>
    </citation>
    <scope>NUCLEOTIDE SEQUENCE [LARGE SCALE GENOMIC DNA]</scope>
    <source>
        <strain evidence="1 2">DSM 18662</strain>
    </source>
</reference>
<protein>
    <submittedName>
        <fullName evidence="1">Uncharacterized protein</fullName>
    </submittedName>
</protein>
<gene>
    <name evidence="1" type="ORF">JOE57_002288</name>
</gene>
<evidence type="ECO:0000313" key="1">
    <source>
        <dbReference type="EMBL" id="MBM7799367.1"/>
    </source>
</evidence>
<accession>A0ABS2RK62</accession>
<organism evidence="1 2">
    <name type="scientific">Microlunatus panaciterrae</name>
    <dbReference type="NCBI Taxonomy" id="400768"/>
    <lineage>
        <taxon>Bacteria</taxon>
        <taxon>Bacillati</taxon>
        <taxon>Actinomycetota</taxon>
        <taxon>Actinomycetes</taxon>
        <taxon>Propionibacteriales</taxon>
        <taxon>Propionibacteriaceae</taxon>
        <taxon>Microlunatus</taxon>
    </lineage>
</organism>
<evidence type="ECO:0000313" key="2">
    <source>
        <dbReference type="Proteomes" id="UP000704762"/>
    </source>
</evidence>
<dbReference type="EMBL" id="JAFBCF010000001">
    <property type="protein sequence ID" value="MBM7799367.1"/>
    <property type="molecule type" value="Genomic_DNA"/>
</dbReference>
<dbReference type="RefSeq" id="WP_344242910.1">
    <property type="nucleotide sequence ID" value="NZ_BAAAQP010000003.1"/>
</dbReference>
<proteinExistence type="predicted"/>
<comment type="caution">
    <text evidence="1">The sequence shown here is derived from an EMBL/GenBank/DDBJ whole genome shotgun (WGS) entry which is preliminary data.</text>
</comment>
<dbReference type="Proteomes" id="UP000704762">
    <property type="component" value="Unassembled WGS sequence"/>
</dbReference>